<proteinExistence type="predicted"/>
<protein>
    <submittedName>
        <fullName evidence="2">YbaB/EbfC family nucleoid-associated protein</fullName>
    </submittedName>
</protein>
<comment type="caution">
    <text evidence="2">The sequence shown here is derived from an EMBL/GenBank/DDBJ whole genome shotgun (WGS) entry which is preliminary data.</text>
</comment>
<dbReference type="Gene3D" id="3.30.1310.10">
    <property type="entry name" value="Nucleoid-associated protein YbaB-like domain"/>
    <property type="match status" value="1"/>
</dbReference>
<gene>
    <name evidence="2" type="ORF">KC571_00770</name>
</gene>
<evidence type="ECO:0000313" key="3">
    <source>
        <dbReference type="Proteomes" id="UP000701698"/>
    </source>
</evidence>
<accession>A0A955LG15</accession>
<dbReference type="InterPro" id="IPR004401">
    <property type="entry name" value="YbaB/EbfC"/>
</dbReference>
<reference evidence="2" key="1">
    <citation type="submission" date="2020-04" db="EMBL/GenBank/DDBJ databases">
        <authorList>
            <person name="Zhang T."/>
        </authorList>
    </citation>
    <scope>NUCLEOTIDE SEQUENCE</scope>
    <source>
        <strain evidence="2">HKST-UBA01</strain>
    </source>
</reference>
<dbReference type="InterPro" id="IPR036894">
    <property type="entry name" value="YbaB-like_sf"/>
</dbReference>
<evidence type="ECO:0000256" key="1">
    <source>
        <dbReference type="SAM" id="Coils"/>
    </source>
</evidence>
<dbReference type="Pfam" id="PF02575">
    <property type="entry name" value="YbaB_DNA_bd"/>
    <property type="match status" value="1"/>
</dbReference>
<dbReference type="GO" id="GO:0003677">
    <property type="term" value="F:DNA binding"/>
    <property type="evidence" value="ECO:0007669"/>
    <property type="project" value="InterPro"/>
</dbReference>
<evidence type="ECO:0000313" key="2">
    <source>
        <dbReference type="EMBL" id="MCA9389915.1"/>
    </source>
</evidence>
<dbReference type="SUPFAM" id="SSF82607">
    <property type="entry name" value="YbaB-like"/>
    <property type="match status" value="1"/>
</dbReference>
<dbReference type="AlphaFoldDB" id="A0A955LG15"/>
<dbReference type="Proteomes" id="UP000701698">
    <property type="component" value="Unassembled WGS sequence"/>
</dbReference>
<reference evidence="2" key="2">
    <citation type="journal article" date="2021" name="Microbiome">
        <title>Successional dynamics and alternative stable states in a saline activated sludge microbial community over 9 years.</title>
        <authorList>
            <person name="Wang Y."/>
            <person name="Ye J."/>
            <person name="Ju F."/>
            <person name="Liu L."/>
            <person name="Boyd J.A."/>
            <person name="Deng Y."/>
            <person name="Parks D.H."/>
            <person name="Jiang X."/>
            <person name="Yin X."/>
            <person name="Woodcroft B.J."/>
            <person name="Tyson G.W."/>
            <person name="Hugenholtz P."/>
            <person name="Polz M.F."/>
            <person name="Zhang T."/>
        </authorList>
    </citation>
    <scope>NUCLEOTIDE SEQUENCE</scope>
    <source>
        <strain evidence="2">HKST-UBA01</strain>
    </source>
</reference>
<keyword evidence="1" id="KW-0175">Coiled coil</keyword>
<sequence length="87" mass="9913">MFDQMKKLNEMRKNAQNLQKELEMEILEVTHKGITVKLNGNMDYLALDSAGNDDEAIVDAINEASKKMKKVVEKKMRGRLGELGLNF</sequence>
<dbReference type="EMBL" id="JAGQKX010000010">
    <property type="protein sequence ID" value="MCA9389915.1"/>
    <property type="molecule type" value="Genomic_DNA"/>
</dbReference>
<feature type="coiled-coil region" evidence="1">
    <location>
        <begin position="1"/>
        <end position="32"/>
    </location>
</feature>
<organism evidence="2 3">
    <name type="scientific">candidate division WWE3 bacterium</name>
    <dbReference type="NCBI Taxonomy" id="2053526"/>
    <lineage>
        <taxon>Bacteria</taxon>
        <taxon>Katanobacteria</taxon>
    </lineage>
</organism>
<name>A0A955LG15_UNCKA</name>